<evidence type="ECO:0000313" key="3">
    <source>
        <dbReference type="EMBL" id="OJJ66197.1"/>
    </source>
</evidence>
<dbReference type="OMA" id="EMEHERF"/>
<dbReference type="EMBL" id="KV878700">
    <property type="protein sequence ID" value="OJJ66197.1"/>
    <property type="molecule type" value="Genomic_DNA"/>
</dbReference>
<proteinExistence type="predicted"/>
<feature type="signal peptide" evidence="1">
    <location>
        <begin position="1"/>
        <end position="26"/>
    </location>
</feature>
<keyword evidence="4" id="KW-1185">Reference proteome</keyword>
<dbReference type="STRING" id="767769.A0A1L9U3E3"/>
<evidence type="ECO:0000259" key="2">
    <source>
        <dbReference type="Pfam" id="PF02026"/>
    </source>
</evidence>
<feature type="chain" id="PRO_5012769988" description="Ryanodine receptor Ryr domain-containing protein" evidence="1">
    <location>
        <begin position="27"/>
        <end position="809"/>
    </location>
</feature>
<dbReference type="Proteomes" id="UP000184499">
    <property type="component" value="Unassembled WGS sequence"/>
</dbReference>
<gene>
    <name evidence="3" type="ORF">ASPBRDRAFT_201102</name>
</gene>
<dbReference type="InterPro" id="IPR027417">
    <property type="entry name" value="P-loop_NTPase"/>
</dbReference>
<dbReference type="InterPro" id="IPR003032">
    <property type="entry name" value="Ryanodine_rcpt"/>
</dbReference>
<name>A0A1L9U3E3_ASPBC</name>
<sequence length="809" mass="91386">MSWVRGGAHLISSLLIAARLPTYVFSLLDNGAPGYASPTASTQFVFQLESAPNTTTHSLAKYRVEKSMKLARQAAWHAPAATAAPVADAKIMILQEAEDGFTDTDHAISWCREMRPDLLVYHMARPLGTGELWDVVRFGPFTRDGTQDPMKLIVVVSADDIRAEGVEISDGHSWEKSCEDFVENLGSGGRLDTVITCAHLIVLFGCDGLIYHRGRGGYEPMLFFDPVRGEGDFFRQNLGPVPGLAETFIAGMAAHLERGSISELDLAIRYGFEAARRLAQRGFMPRNSDNAIDYPVDQIMENLVPNEELLSYTIPSEEICQGSNPDWTILDLAVINPIEVAREIVQAGPLAPTSRIPVAKFRELVLYDRKEIEQFRSMHNLIEEYLAETPGKPLNIALFGPSGSGKSFAAMEVARAACHPRKINILQFNLSQFVRLDDLLEAFSSVRDSTLARYLTLAYFDGFDGDFLNSPLGWLSHLSPCMLSGTFLEKGHVRPIGPAILLFGAGHATNFMEFDQRATFLTQQKQAKGSEFISYLHGFIDVRGPSQCDSQDELFSVRRAVMLRALLEERAPNVMTGGRIMIDEGVLDGLLLVPTFRHGARSMRSLLAMSKLNQRNIFDRLALPSPAQLSLHVDYAEFVRCIDCQNLSNDVREYLAEELHNIYRLYRLDMAPSKEERRQVETEISLAEWNVLREDLRESARAQAADIPRKLRLLSCFLGKSREDHEPVREFTDAEVDILAEKEHERWNAERFRRRWRLGVRNQVQRSSPFLVPWRDLERVWQDLDRELVRSYPTILPEGYCIYRLKRSS</sequence>
<dbReference type="Gene3D" id="6.20.350.10">
    <property type="match status" value="1"/>
</dbReference>
<dbReference type="GeneID" id="93573998"/>
<protein>
    <recommendedName>
        <fullName evidence="2">Ryanodine receptor Ryr domain-containing protein</fullName>
    </recommendedName>
</protein>
<accession>A0A1L9U3E3</accession>
<evidence type="ECO:0000256" key="1">
    <source>
        <dbReference type="SAM" id="SignalP"/>
    </source>
</evidence>
<keyword evidence="1" id="KW-0732">Signal</keyword>
<dbReference type="OrthoDB" id="5305673at2759"/>
<feature type="domain" description="Ryanodine receptor Ryr" evidence="2">
    <location>
        <begin position="735"/>
        <end position="791"/>
    </location>
</feature>
<dbReference type="RefSeq" id="XP_067473447.1">
    <property type="nucleotide sequence ID" value="XM_067621510.1"/>
</dbReference>
<organism evidence="3 4">
    <name type="scientific">Aspergillus brasiliensis (strain CBS 101740 / IMI 381727 / IBT 21946)</name>
    <dbReference type="NCBI Taxonomy" id="767769"/>
    <lineage>
        <taxon>Eukaryota</taxon>
        <taxon>Fungi</taxon>
        <taxon>Dikarya</taxon>
        <taxon>Ascomycota</taxon>
        <taxon>Pezizomycotina</taxon>
        <taxon>Eurotiomycetes</taxon>
        <taxon>Eurotiomycetidae</taxon>
        <taxon>Eurotiales</taxon>
        <taxon>Aspergillaceae</taxon>
        <taxon>Aspergillus</taxon>
        <taxon>Aspergillus subgen. Circumdati</taxon>
    </lineage>
</organism>
<dbReference type="VEuPathDB" id="FungiDB:ASPBRDRAFT_201102"/>
<reference evidence="4" key="1">
    <citation type="journal article" date="2017" name="Genome Biol.">
        <title>Comparative genomics reveals high biological diversity and specific adaptations in the industrially and medically important fungal genus Aspergillus.</title>
        <authorList>
            <person name="de Vries R.P."/>
            <person name="Riley R."/>
            <person name="Wiebenga A."/>
            <person name="Aguilar-Osorio G."/>
            <person name="Amillis S."/>
            <person name="Uchima C.A."/>
            <person name="Anderluh G."/>
            <person name="Asadollahi M."/>
            <person name="Askin M."/>
            <person name="Barry K."/>
            <person name="Battaglia E."/>
            <person name="Bayram O."/>
            <person name="Benocci T."/>
            <person name="Braus-Stromeyer S.A."/>
            <person name="Caldana C."/>
            <person name="Canovas D."/>
            <person name="Cerqueira G.C."/>
            <person name="Chen F."/>
            <person name="Chen W."/>
            <person name="Choi C."/>
            <person name="Clum A."/>
            <person name="Dos Santos R.A."/>
            <person name="Damasio A.R."/>
            <person name="Diallinas G."/>
            <person name="Emri T."/>
            <person name="Fekete E."/>
            <person name="Flipphi M."/>
            <person name="Freyberg S."/>
            <person name="Gallo A."/>
            <person name="Gournas C."/>
            <person name="Habgood R."/>
            <person name="Hainaut M."/>
            <person name="Harispe M.L."/>
            <person name="Henrissat B."/>
            <person name="Hilden K.S."/>
            <person name="Hope R."/>
            <person name="Hossain A."/>
            <person name="Karabika E."/>
            <person name="Karaffa L."/>
            <person name="Karanyi Z."/>
            <person name="Krasevec N."/>
            <person name="Kuo A."/>
            <person name="Kusch H."/>
            <person name="LaButti K."/>
            <person name="Lagendijk E.L."/>
            <person name="Lapidus A."/>
            <person name="Levasseur A."/>
            <person name="Lindquist E."/>
            <person name="Lipzen A."/>
            <person name="Logrieco A.F."/>
            <person name="MacCabe A."/>
            <person name="Maekelae M.R."/>
            <person name="Malavazi I."/>
            <person name="Melin P."/>
            <person name="Meyer V."/>
            <person name="Mielnichuk N."/>
            <person name="Miskei M."/>
            <person name="Molnar A.P."/>
            <person name="Mule G."/>
            <person name="Ngan C.Y."/>
            <person name="Orejas M."/>
            <person name="Orosz E."/>
            <person name="Ouedraogo J.P."/>
            <person name="Overkamp K.M."/>
            <person name="Park H.-S."/>
            <person name="Perrone G."/>
            <person name="Piumi F."/>
            <person name="Punt P.J."/>
            <person name="Ram A.F."/>
            <person name="Ramon A."/>
            <person name="Rauscher S."/>
            <person name="Record E."/>
            <person name="Riano-Pachon D.M."/>
            <person name="Robert V."/>
            <person name="Roehrig J."/>
            <person name="Ruller R."/>
            <person name="Salamov A."/>
            <person name="Salih N.S."/>
            <person name="Samson R.A."/>
            <person name="Sandor E."/>
            <person name="Sanguinetti M."/>
            <person name="Schuetze T."/>
            <person name="Sepcic K."/>
            <person name="Shelest E."/>
            <person name="Sherlock G."/>
            <person name="Sophianopoulou V."/>
            <person name="Squina F.M."/>
            <person name="Sun H."/>
            <person name="Susca A."/>
            <person name="Todd R.B."/>
            <person name="Tsang A."/>
            <person name="Unkles S.E."/>
            <person name="van de Wiele N."/>
            <person name="van Rossen-Uffink D."/>
            <person name="Oliveira J.V."/>
            <person name="Vesth T.C."/>
            <person name="Visser J."/>
            <person name="Yu J.-H."/>
            <person name="Zhou M."/>
            <person name="Andersen M.R."/>
            <person name="Archer D.B."/>
            <person name="Baker S.E."/>
            <person name="Benoit I."/>
            <person name="Brakhage A.A."/>
            <person name="Braus G.H."/>
            <person name="Fischer R."/>
            <person name="Frisvad J.C."/>
            <person name="Goldman G.H."/>
            <person name="Houbraken J."/>
            <person name="Oakley B."/>
            <person name="Pocsi I."/>
            <person name="Scazzocchio C."/>
            <person name="Seiboth B."/>
            <person name="vanKuyk P.A."/>
            <person name="Wortman J."/>
            <person name="Dyer P.S."/>
            <person name="Grigoriev I.V."/>
        </authorList>
    </citation>
    <scope>NUCLEOTIDE SEQUENCE [LARGE SCALE GENOMIC DNA]</scope>
    <source>
        <strain evidence="4">CBS 101740 / IMI 381727 / IBT 21946</strain>
    </source>
</reference>
<dbReference type="Pfam" id="PF02026">
    <property type="entry name" value="RyR"/>
    <property type="match status" value="1"/>
</dbReference>
<dbReference type="Gene3D" id="3.40.50.300">
    <property type="entry name" value="P-loop containing nucleotide triphosphate hydrolases"/>
    <property type="match status" value="1"/>
</dbReference>
<evidence type="ECO:0000313" key="4">
    <source>
        <dbReference type="Proteomes" id="UP000184499"/>
    </source>
</evidence>
<dbReference type="SUPFAM" id="SSF52540">
    <property type="entry name" value="P-loop containing nucleoside triphosphate hydrolases"/>
    <property type="match status" value="1"/>
</dbReference>
<dbReference type="AlphaFoldDB" id="A0A1L9U3E3"/>